<reference evidence="1" key="1">
    <citation type="submission" date="2021-06" db="EMBL/GenBank/DDBJ databases">
        <authorList>
            <person name="Kallberg Y."/>
            <person name="Tangrot J."/>
            <person name="Rosling A."/>
        </authorList>
    </citation>
    <scope>NUCLEOTIDE SEQUENCE</scope>
    <source>
        <strain evidence="1">AZ414A</strain>
    </source>
</reference>
<dbReference type="Proteomes" id="UP000789706">
    <property type="component" value="Unassembled WGS sequence"/>
</dbReference>
<dbReference type="EMBL" id="CAJVPK010002204">
    <property type="protein sequence ID" value="CAG8608477.1"/>
    <property type="molecule type" value="Genomic_DNA"/>
</dbReference>
<dbReference type="OrthoDB" id="2367745at2759"/>
<comment type="caution">
    <text evidence="1">The sequence shown here is derived from an EMBL/GenBank/DDBJ whole genome shotgun (WGS) entry which is preliminary data.</text>
</comment>
<evidence type="ECO:0000313" key="1">
    <source>
        <dbReference type="EMBL" id="CAG8608477.1"/>
    </source>
</evidence>
<dbReference type="AlphaFoldDB" id="A0A9N9GKK1"/>
<evidence type="ECO:0000313" key="2">
    <source>
        <dbReference type="Proteomes" id="UP000789706"/>
    </source>
</evidence>
<organism evidence="1 2">
    <name type="scientific">Diversispora eburnea</name>
    <dbReference type="NCBI Taxonomy" id="1213867"/>
    <lineage>
        <taxon>Eukaryota</taxon>
        <taxon>Fungi</taxon>
        <taxon>Fungi incertae sedis</taxon>
        <taxon>Mucoromycota</taxon>
        <taxon>Glomeromycotina</taxon>
        <taxon>Glomeromycetes</taxon>
        <taxon>Diversisporales</taxon>
        <taxon>Diversisporaceae</taxon>
        <taxon>Diversispora</taxon>
    </lineage>
</organism>
<sequence>MADTFNDKKNFTSNESQDTIIRMWILFEGNTEPTKLKADVSKVTDLDDLKYKLTNDFNILKDVEPSKIIFFNHNDRSTPIPPDALLQPLADDTTAKSPLVVRYPISDSSIVVRFRFLQNLSDCRIPHSSGLWELLREEVREKFDRLATTDFIYIVKKNSNALNSSEEEIRNEYQLMNLISQTKPNELNERILNLKVRIKGKKAFGDWSFKEVAREIYNDNFDSLRTMRKFDIKDLPELSPPISEEEVKYFIKQLKKKASAFKNCVNTNEATVREYISIFMTEAVYHIQQYKDSTTTLSVESELEGSRGYGNLDYEVDVQDVPVLINEAKNLDMEKGVAQNLIQVHTAAEKLLGKRKREQVDSDSLLPPIMFGIVTTGNIWRFIRWSGTLQSPKAEISLAIVCDLCGGNYQDVKIVLLYIARLLQAQADALENNQDKERDNKRHKK</sequence>
<protein>
    <submittedName>
        <fullName evidence="1">11745_t:CDS:1</fullName>
    </submittedName>
</protein>
<accession>A0A9N9GKK1</accession>
<name>A0A9N9GKK1_9GLOM</name>
<gene>
    <name evidence="1" type="ORF">DEBURN_LOCUS9863</name>
</gene>
<keyword evidence="2" id="KW-1185">Reference proteome</keyword>
<proteinExistence type="predicted"/>